<dbReference type="Gene3D" id="1.10.30.50">
    <property type="match status" value="1"/>
</dbReference>
<evidence type="ECO:0000256" key="1">
    <source>
        <dbReference type="ARBA" id="ARBA00023450"/>
    </source>
</evidence>
<reference evidence="4 5" key="1">
    <citation type="submission" date="2019-03" db="EMBL/GenBank/DDBJ databases">
        <title>Draft genome sequences of novel Actinobacteria.</title>
        <authorList>
            <person name="Sahin N."/>
            <person name="Ay H."/>
            <person name="Saygin H."/>
        </authorList>
    </citation>
    <scope>NUCLEOTIDE SEQUENCE [LARGE SCALE GENOMIC DNA]</scope>
    <source>
        <strain evidence="4 5">JCM 30547</strain>
    </source>
</reference>
<proteinExistence type="inferred from homology"/>
<dbReference type="InterPro" id="IPR002711">
    <property type="entry name" value="HNH"/>
</dbReference>
<sequence>MGKLSVQPAHKQPTHSLVNKGFSARKVSVGVSKLWGMEILAMPPVYTQSSSELLTRLDTIQAAKALLKADELQTMGRLEEMGAAQELGARDTIELVSERYRLDRREVRKDLAFTANLRKYPLVAAAMPDPADPTRSAVVRSDLAKIIVGTLEKAPSSTPVETLAVAEEQMVDMARISNPRELAKFGQDVLARLDTDGPEPAEDEAASKEFLRLRQTDGGVKFTGFLAGASGEQLQTQIHQGSKPHKTIDGERDPRTQDQRQADALKATMDAAAGNPDHPGVPHITVTIDFNDLKAALAAAPAALGGGTGTTGAGAVGELVFGDNLSAGAVRLLACDAAVLPIVLGGDSQPLDVGREQRFVNRYIRRALNKRDKGCVVCQAPPWMCHAHHLTHWAEGGPTSLQNLALLCSAHHRAVHNGQWAISITAAGVQVTRPSWADPPPVPDRAALAALIGWVTPAPTPSGDSPSTTNAGATTSSPSTVDGSRVNASTADGSTNSSSTSCWGESTASDSSANPHASTTTNANVNCWGENTASDSGNAGASTRRASTNPTHEQPGRLPAPSSLADPARAADREAFRARLLAHAPSDFDPWGTNT</sequence>
<dbReference type="Pfam" id="PF02720">
    <property type="entry name" value="DUF222"/>
    <property type="match status" value="1"/>
</dbReference>
<feature type="region of interest" description="Disordered" evidence="2">
    <location>
        <begin position="238"/>
        <end position="260"/>
    </location>
</feature>
<feature type="region of interest" description="Disordered" evidence="2">
    <location>
        <begin position="457"/>
        <end position="570"/>
    </location>
</feature>
<dbReference type="Pfam" id="PF01844">
    <property type="entry name" value="HNH"/>
    <property type="match status" value="1"/>
</dbReference>
<feature type="compositionally biased region" description="Basic and acidic residues" evidence="2">
    <location>
        <begin position="246"/>
        <end position="260"/>
    </location>
</feature>
<dbReference type="EMBL" id="SMKA01000188">
    <property type="protein sequence ID" value="TDC22533.1"/>
    <property type="molecule type" value="Genomic_DNA"/>
</dbReference>
<dbReference type="GO" id="GO:0004519">
    <property type="term" value="F:endonuclease activity"/>
    <property type="evidence" value="ECO:0007669"/>
    <property type="project" value="InterPro"/>
</dbReference>
<accession>A0A4R4PKN8</accession>
<feature type="compositionally biased region" description="Polar residues" evidence="2">
    <location>
        <begin position="462"/>
        <end position="552"/>
    </location>
</feature>
<dbReference type="CDD" id="cd00085">
    <property type="entry name" value="HNHc"/>
    <property type="match status" value="1"/>
</dbReference>
<evidence type="ECO:0000259" key="3">
    <source>
        <dbReference type="SMART" id="SM00507"/>
    </source>
</evidence>
<dbReference type="InterPro" id="IPR003870">
    <property type="entry name" value="DUF222"/>
</dbReference>
<feature type="domain" description="HNH nuclease" evidence="3">
    <location>
        <begin position="363"/>
        <end position="413"/>
    </location>
</feature>
<evidence type="ECO:0000313" key="4">
    <source>
        <dbReference type="EMBL" id="TDC22533.1"/>
    </source>
</evidence>
<protein>
    <submittedName>
        <fullName evidence="4">DUF222 domain-containing protein</fullName>
    </submittedName>
</protein>
<name>A0A4R4PKN8_9ACTN</name>
<feature type="non-terminal residue" evidence="4">
    <location>
        <position position="595"/>
    </location>
</feature>
<organism evidence="4 5">
    <name type="scientific">Kribbella albertanoniae</name>
    <dbReference type="NCBI Taxonomy" id="1266829"/>
    <lineage>
        <taxon>Bacteria</taxon>
        <taxon>Bacillati</taxon>
        <taxon>Actinomycetota</taxon>
        <taxon>Actinomycetes</taxon>
        <taxon>Propionibacteriales</taxon>
        <taxon>Kribbellaceae</taxon>
        <taxon>Kribbella</taxon>
    </lineage>
</organism>
<dbReference type="GO" id="GO:0003676">
    <property type="term" value="F:nucleic acid binding"/>
    <property type="evidence" value="ECO:0007669"/>
    <property type="project" value="InterPro"/>
</dbReference>
<comment type="similarity">
    <text evidence="1">Belongs to the Rv1128c/1148c/1588c/1702c/1945/3466 family.</text>
</comment>
<dbReference type="AlphaFoldDB" id="A0A4R4PKN8"/>
<gene>
    <name evidence="4" type="ORF">E1261_30660</name>
</gene>
<dbReference type="SMART" id="SM00507">
    <property type="entry name" value="HNHc"/>
    <property type="match status" value="1"/>
</dbReference>
<comment type="caution">
    <text evidence="4">The sequence shown here is derived from an EMBL/GenBank/DDBJ whole genome shotgun (WGS) entry which is preliminary data.</text>
</comment>
<evidence type="ECO:0000256" key="2">
    <source>
        <dbReference type="SAM" id="MobiDB-lite"/>
    </source>
</evidence>
<dbReference type="GO" id="GO:0008270">
    <property type="term" value="F:zinc ion binding"/>
    <property type="evidence" value="ECO:0007669"/>
    <property type="project" value="InterPro"/>
</dbReference>
<dbReference type="OrthoDB" id="5170592at2"/>
<keyword evidence="5" id="KW-1185">Reference proteome</keyword>
<dbReference type="Proteomes" id="UP000295075">
    <property type="component" value="Unassembled WGS sequence"/>
</dbReference>
<evidence type="ECO:0000313" key="5">
    <source>
        <dbReference type="Proteomes" id="UP000295075"/>
    </source>
</evidence>
<dbReference type="InterPro" id="IPR003615">
    <property type="entry name" value="HNH_nuc"/>
</dbReference>